<feature type="transmembrane region" description="Helical" evidence="1">
    <location>
        <begin position="117"/>
        <end position="138"/>
    </location>
</feature>
<keyword evidence="1" id="KW-0812">Transmembrane</keyword>
<feature type="transmembrane region" description="Helical" evidence="1">
    <location>
        <begin position="187"/>
        <end position="208"/>
    </location>
</feature>
<dbReference type="PANTHER" id="PTHR37305:SF1">
    <property type="entry name" value="MEMBRANE PROTEIN"/>
    <property type="match status" value="1"/>
</dbReference>
<feature type="transmembrane region" description="Helical" evidence="1">
    <location>
        <begin position="158"/>
        <end position="180"/>
    </location>
</feature>
<feature type="transmembrane region" description="Helical" evidence="1">
    <location>
        <begin position="228"/>
        <end position="249"/>
    </location>
</feature>
<feature type="transmembrane region" description="Helical" evidence="1">
    <location>
        <begin position="12"/>
        <end position="31"/>
    </location>
</feature>
<accession>A0A832I8B6</accession>
<feature type="transmembrane region" description="Helical" evidence="1">
    <location>
        <begin position="79"/>
        <end position="96"/>
    </location>
</feature>
<sequence length="254" mass="29081">MIHKELADMKLRSIVIFFLGAGLFFFVAPFHRLTLEMLNEYTQLENMPKLLERFVPKNFVERLSDWSFYIYTQWFGKNLGQFVPILAIIIAFPLFARETENGTMEFLLTRSSRKKVFWSKSCIAIAVLTVEMLVFSLLPGIYSLLASKDLKYELLGAYTIHTLVGALFWFTVTMLFSVMYDDQVKPILTAVGILASSTVIGIFKPLRFMNTYSYILGSKIISTGKMDVIYTVSLLTVIAVILLSSYAIFLKKEF</sequence>
<evidence type="ECO:0000256" key="1">
    <source>
        <dbReference type="SAM" id="Phobius"/>
    </source>
</evidence>
<comment type="caution">
    <text evidence="2">The sequence shown here is derived from an EMBL/GenBank/DDBJ whole genome shotgun (WGS) entry which is preliminary data.</text>
</comment>
<dbReference type="GO" id="GO:0005886">
    <property type="term" value="C:plasma membrane"/>
    <property type="evidence" value="ECO:0007669"/>
    <property type="project" value="UniProtKB-SubCell"/>
</dbReference>
<organism evidence="2">
    <name type="scientific">Pseudothermotoga hypogea</name>
    <dbReference type="NCBI Taxonomy" id="57487"/>
    <lineage>
        <taxon>Bacteria</taxon>
        <taxon>Thermotogati</taxon>
        <taxon>Thermotogota</taxon>
        <taxon>Thermotogae</taxon>
        <taxon>Thermotogales</taxon>
        <taxon>Thermotogaceae</taxon>
        <taxon>Pseudothermotoga</taxon>
    </lineage>
</organism>
<dbReference type="GO" id="GO:0140359">
    <property type="term" value="F:ABC-type transporter activity"/>
    <property type="evidence" value="ECO:0007669"/>
    <property type="project" value="InterPro"/>
</dbReference>
<dbReference type="PANTHER" id="PTHR37305">
    <property type="entry name" value="INTEGRAL MEMBRANE PROTEIN-RELATED"/>
    <property type="match status" value="1"/>
</dbReference>
<reference evidence="2" key="1">
    <citation type="journal article" date="2020" name="mSystems">
        <title>Genome- and Community-Level Interaction Insights into Carbon Utilization and Element Cycling Functions of Hydrothermarchaeota in Hydrothermal Sediment.</title>
        <authorList>
            <person name="Zhou Z."/>
            <person name="Liu Y."/>
            <person name="Xu W."/>
            <person name="Pan J."/>
            <person name="Luo Z.H."/>
            <person name="Li M."/>
        </authorList>
    </citation>
    <scope>NUCLEOTIDE SEQUENCE [LARGE SCALE GENOMIC DNA]</scope>
    <source>
        <strain evidence="2">SpSt-86</strain>
    </source>
</reference>
<keyword evidence="1" id="KW-1133">Transmembrane helix</keyword>
<protein>
    <submittedName>
        <fullName evidence="2">ABC transporter permease</fullName>
    </submittedName>
</protein>
<gene>
    <name evidence="2" type="ORF">ENW55_09155</name>
</gene>
<dbReference type="AlphaFoldDB" id="A0A832I8B6"/>
<evidence type="ECO:0000313" key="2">
    <source>
        <dbReference type="EMBL" id="HGZ80135.1"/>
    </source>
</evidence>
<keyword evidence="1" id="KW-0472">Membrane</keyword>
<name>A0A832I8B6_9THEM</name>
<dbReference type="Pfam" id="PF12679">
    <property type="entry name" value="ABC2_membrane_2"/>
    <property type="match status" value="1"/>
</dbReference>
<proteinExistence type="predicted"/>
<dbReference type="EMBL" id="DTKQ01000054">
    <property type="protein sequence ID" value="HGZ80135.1"/>
    <property type="molecule type" value="Genomic_DNA"/>
</dbReference>